<dbReference type="InterPro" id="IPR029044">
    <property type="entry name" value="Nucleotide-diphossugar_trans"/>
</dbReference>
<reference evidence="4 5" key="1">
    <citation type="submission" date="2009-10" db="EMBL/GenBank/DDBJ databases">
        <authorList>
            <consortium name="Los Alamos National Laboratory (LANL)"/>
            <consortium name="National Microbial Pathogen Data Resource (NMPDR)"/>
            <person name="Saunders E.H."/>
            <person name="Munk A.C."/>
            <person name="Tapia R."/>
            <person name="Green L."/>
            <person name="Rogers Y."/>
            <person name="Detter J.C."/>
            <person name="Bruce D."/>
            <person name="Brettin T.S."/>
            <person name="Colwell R.R."/>
            <person name="Huq A."/>
            <person name="Grim C.J."/>
            <person name="Hasan N.A."/>
            <person name="Bartels D."/>
            <person name="Vonstein V."/>
        </authorList>
    </citation>
    <scope>NUCLEOTIDE SEQUENCE [LARGE SCALE GENOMIC DNA]</scope>
    <source>
        <strain evidence="4 5">CIP 101886</strain>
    </source>
</reference>
<dbReference type="Pfam" id="PF00535">
    <property type="entry name" value="Glycos_transf_2"/>
    <property type="match status" value="1"/>
</dbReference>
<keyword evidence="2" id="KW-0812">Transmembrane</keyword>
<dbReference type="InterPro" id="IPR001173">
    <property type="entry name" value="Glyco_trans_2-like"/>
</dbReference>
<proteinExistence type="inferred from homology"/>
<evidence type="ECO:0000256" key="2">
    <source>
        <dbReference type="SAM" id="Phobius"/>
    </source>
</evidence>
<keyword evidence="2" id="KW-0472">Membrane</keyword>
<name>D0IBZ9_GRIHO</name>
<protein>
    <submittedName>
        <fullName evidence="4">Glycosyltransferase involved in cell wall biogenesis</fullName>
    </submittedName>
</protein>
<evidence type="ECO:0000313" key="4">
    <source>
        <dbReference type="EMBL" id="EEY71417.1"/>
    </source>
</evidence>
<keyword evidence="4" id="KW-0808">Transferase</keyword>
<dbReference type="OrthoDB" id="9815923at2"/>
<accession>D0IBZ9</accession>
<dbReference type="EMBL" id="ADAQ01000013">
    <property type="protein sequence ID" value="EEY71417.1"/>
    <property type="molecule type" value="Genomic_DNA"/>
</dbReference>
<comment type="similarity">
    <text evidence="1">Belongs to the glycosyltransferase 2 family. WaaE/KdtX subfamily.</text>
</comment>
<dbReference type="GeneID" id="58895225"/>
<dbReference type="PANTHER" id="PTHR43630:SF2">
    <property type="entry name" value="GLYCOSYLTRANSFERASE"/>
    <property type="match status" value="1"/>
</dbReference>
<dbReference type="CDD" id="cd02511">
    <property type="entry name" value="Beta4Glucosyltransferase"/>
    <property type="match status" value="1"/>
</dbReference>
<dbReference type="PANTHER" id="PTHR43630">
    <property type="entry name" value="POLY-BETA-1,6-N-ACETYL-D-GLUCOSAMINE SYNTHASE"/>
    <property type="match status" value="1"/>
</dbReference>
<comment type="caution">
    <text evidence="4">The sequence shown here is derived from an EMBL/GenBank/DDBJ whole genome shotgun (WGS) entry which is preliminary data.</text>
</comment>
<dbReference type="GO" id="GO:0016740">
    <property type="term" value="F:transferase activity"/>
    <property type="evidence" value="ECO:0007669"/>
    <property type="project" value="UniProtKB-KW"/>
</dbReference>
<gene>
    <name evidence="4" type="ORF">VHA_003278</name>
</gene>
<sequence length="278" mass="33169">MTVSVLILTLNEELNIKKCLDSLSWCDDVVVLDSYSSDNTEFIASQYTNVRVIKNKFKGYASQRNFGLKEIDYKYNWLLMLDADELIDDTLLSEIKKVTSVPSSDISLYRFRRKDFFFGGWIKRSSGYPTWFGRLMKISDVSIKREINEEYITEGGIGYLNGHLLHYPFSKGMEWWFEKHNRYSSMESIQKNDDNDEVLEFNTLSIKDAVNRRRLIKRILYRLPFRPLVVFCLLYFFRFGFLDGKAGFRFCLLRSIYEYMIDIKFLEYKYTRKKNEEK</sequence>
<keyword evidence="5" id="KW-1185">Reference proteome</keyword>
<dbReference type="Gene3D" id="3.90.550.10">
    <property type="entry name" value="Spore Coat Polysaccharide Biosynthesis Protein SpsA, Chain A"/>
    <property type="match status" value="1"/>
</dbReference>
<dbReference type="eggNOG" id="COG0463">
    <property type="taxonomic scope" value="Bacteria"/>
</dbReference>
<feature type="transmembrane region" description="Helical" evidence="2">
    <location>
        <begin position="219"/>
        <end position="237"/>
    </location>
</feature>
<dbReference type="AlphaFoldDB" id="D0IBZ9"/>
<evidence type="ECO:0000313" key="5">
    <source>
        <dbReference type="Proteomes" id="UP000003604"/>
    </source>
</evidence>
<dbReference type="RefSeq" id="WP_005506474.1">
    <property type="nucleotide sequence ID" value="NZ_ADAQ01000013.1"/>
</dbReference>
<feature type="domain" description="Glycosyltransferase 2-like" evidence="3">
    <location>
        <begin position="4"/>
        <end position="126"/>
    </location>
</feature>
<evidence type="ECO:0000256" key="1">
    <source>
        <dbReference type="ARBA" id="ARBA00038494"/>
    </source>
</evidence>
<organism evidence="4 5">
    <name type="scientific">Grimontia hollisae CIP 101886</name>
    <dbReference type="NCBI Taxonomy" id="675812"/>
    <lineage>
        <taxon>Bacteria</taxon>
        <taxon>Pseudomonadati</taxon>
        <taxon>Pseudomonadota</taxon>
        <taxon>Gammaproteobacteria</taxon>
        <taxon>Vibrionales</taxon>
        <taxon>Vibrionaceae</taxon>
        <taxon>Grimontia</taxon>
    </lineage>
</organism>
<dbReference type="Proteomes" id="UP000003604">
    <property type="component" value="Unassembled WGS sequence"/>
</dbReference>
<keyword evidence="2" id="KW-1133">Transmembrane helix</keyword>
<dbReference type="SUPFAM" id="SSF53448">
    <property type="entry name" value="Nucleotide-diphospho-sugar transferases"/>
    <property type="match status" value="1"/>
</dbReference>
<evidence type="ECO:0000259" key="3">
    <source>
        <dbReference type="Pfam" id="PF00535"/>
    </source>
</evidence>